<dbReference type="RefSeq" id="WP_266061643.1">
    <property type="nucleotide sequence ID" value="NZ_JAPKFM010000009.1"/>
</dbReference>
<keyword evidence="2" id="KW-1185">Reference proteome</keyword>
<accession>A0A9X3I4D2</accession>
<evidence type="ECO:0008006" key="3">
    <source>
        <dbReference type="Google" id="ProtNLM"/>
    </source>
</evidence>
<gene>
    <name evidence="1" type="ORF">OSB52_10910</name>
</gene>
<reference evidence="1" key="1">
    <citation type="submission" date="2022-10" db="EMBL/GenBank/DDBJ databases">
        <title>WGS of marine actinomycetes from Thailand.</title>
        <authorList>
            <person name="Thawai C."/>
        </authorList>
    </citation>
    <scope>NUCLEOTIDE SEQUENCE</scope>
    <source>
        <strain evidence="1">SW21</strain>
    </source>
</reference>
<comment type="caution">
    <text evidence="1">The sequence shown here is derived from an EMBL/GenBank/DDBJ whole genome shotgun (WGS) entry which is preliminary data.</text>
</comment>
<dbReference type="EMBL" id="JAPKFM010000009">
    <property type="protein sequence ID" value="MCX2964602.1"/>
    <property type="molecule type" value="Genomic_DNA"/>
</dbReference>
<dbReference type="Proteomes" id="UP001143347">
    <property type="component" value="Unassembled WGS sequence"/>
</dbReference>
<evidence type="ECO:0000313" key="2">
    <source>
        <dbReference type="Proteomes" id="UP001143347"/>
    </source>
</evidence>
<protein>
    <recommendedName>
        <fullName evidence="3">Transcriptional regulator, AbiEi antitoxin, Type IV TA system</fullName>
    </recommendedName>
</protein>
<name>A0A9X3I4D2_9ACTN</name>
<dbReference type="AlphaFoldDB" id="A0A9X3I4D2"/>
<organism evidence="1 2">
    <name type="scientific">Gordonia aquimaris</name>
    <dbReference type="NCBI Taxonomy" id="2984863"/>
    <lineage>
        <taxon>Bacteria</taxon>
        <taxon>Bacillati</taxon>
        <taxon>Actinomycetota</taxon>
        <taxon>Actinomycetes</taxon>
        <taxon>Mycobacteriales</taxon>
        <taxon>Gordoniaceae</taxon>
        <taxon>Gordonia</taxon>
    </lineage>
</organism>
<proteinExistence type="predicted"/>
<sequence length="323" mass="35581">MDKNNIGPRDLVFRADAIRAGRTDSELNREVHAGSSQRVWHGAYLPVAGDESTLSYAAKLERYRATVIAASLNGGPNRTASHFSAAAMHRIPMLNPDFSLVHFTSTTTGKHIKRGIIHQAALRESDIVVVDDTQVTSLARSVCDVARMGTLVQAVCVLDSGLHLGVTTAELDTQLKLLSRRRGIAMLRSALVLANGLSESVGETVSRVGLADCPLIPVPELQVEIEVELGGRRQTVRGDFGWRDRSGRLRVVGEFDGRFKYHRTKPFADDRLPEDVIYDEKLREDAIRATGPQVVRWTWSDARRPKVLHPRVIAALRAAGIVQ</sequence>
<evidence type="ECO:0000313" key="1">
    <source>
        <dbReference type="EMBL" id="MCX2964602.1"/>
    </source>
</evidence>